<dbReference type="Gene3D" id="3.40.190.10">
    <property type="entry name" value="Periplasmic binding protein-like II"/>
    <property type="match status" value="2"/>
</dbReference>
<dbReference type="Gene3D" id="1.10.10.10">
    <property type="entry name" value="Winged helix-like DNA-binding domain superfamily/Winged helix DNA-binding domain"/>
    <property type="match status" value="1"/>
</dbReference>
<dbReference type="InterPro" id="IPR050389">
    <property type="entry name" value="LysR-type_TF"/>
</dbReference>
<evidence type="ECO:0000256" key="3">
    <source>
        <dbReference type="ARBA" id="ARBA00023125"/>
    </source>
</evidence>
<keyword evidence="7" id="KW-1185">Reference proteome</keyword>
<dbReference type="InterPro" id="IPR005119">
    <property type="entry name" value="LysR_subst-bd"/>
</dbReference>
<evidence type="ECO:0000256" key="2">
    <source>
        <dbReference type="ARBA" id="ARBA00023015"/>
    </source>
</evidence>
<dbReference type="SUPFAM" id="SSF46785">
    <property type="entry name" value="Winged helix' DNA-binding domain"/>
    <property type="match status" value="1"/>
</dbReference>
<dbReference type="InterPro" id="IPR036390">
    <property type="entry name" value="WH_DNA-bd_sf"/>
</dbReference>
<dbReference type="PANTHER" id="PTHR30118">
    <property type="entry name" value="HTH-TYPE TRANSCRIPTIONAL REGULATOR LEUO-RELATED"/>
    <property type="match status" value="1"/>
</dbReference>
<dbReference type="KEGG" id="hpse:HPF_16800"/>
<feature type="domain" description="HTH lysR-type" evidence="5">
    <location>
        <begin position="8"/>
        <end position="65"/>
    </location>
</feature>
<organism evidence="6 7">
    <name type="scientific">Hydrogenophaga pseudoflava</name>
    <name type="common">Pseudomonas carboxydoflava</name>
    <dbReference type="NCBI Taxonomy" id="47421"/>
    <lineage>
        <taxon>Bacteria</taxon>
        <taxon>Pseudomonadati</taxon>
        <taxon>Pseudomonadota</taxon>
        <taxon>Betaproteobacteria</taxon>
        <taxon>Burkholderiales</taxon>
        <taxon>Comamonadaceae</taxon>
        <taxon>Hydrogenophaga</taxon>
    </lineage>
</organism>
<evidence type="ECO:0000313" key="7">
    <source>
        <dbReference type="Proteomes" id="UP000293912"/>
    </source>
</evidence>
<accession>A0A4P6X6L2</accession>
<dbReference type="GO" id="GO:0003700">
    <property type="term" value="F:DNA-binding transcription factor activity"/>
    <property type="evidence" value="ECO:0007669"/>
    <property type="project" value="InterPro"/>
</dbReference>
<evidence type="ECO:0000313" key="6">
    <source>
        <dbReference type="EMBL" id="QBM29354.1"/>
    </source>
</evidence>
<dbReference type="EMBL" id="CP037867">
    <property type="protein sequence ID" value="QBM29354.1"/>
    <property type="molecule type" value="Genomic_DNA"/>
</dbReference>
<keyword evidence="2" id="KW-0805">Transcription regulation</keyword>
<reference evidence="6 7" key="1">
    <citation type="submission" date="2019-03" db="EMBL/GenBank/DDBJ databases">
        <authorList>
            <person name="Sebastian G."/>
            <person name="Baumann P."/>
            <person name="Ruckert C."/>
            <person name="Kalinowski J."/>
            <person name="Nebel B."/>
            <person name="Takors R."/>
            <person name="Blombach B."/>
        </authorList>
    </citation>
    <scope>NUCLEOTIDE SEQUENCE [LARGE SCALE GENOMIC DNA]</scope>
    <source>
        <strain evidence="6 7">DSM 1084</strain>
    </source>
</reference>
<evidence type="ECO:0000256" key="4">
    <source>
        <dbReference type="ARBA" id="ARBA00023163"/>
    </source>
</evidence>
<evidence type="ECO:0000259" key="5">
    <source>
        <dbReference type="PROSITE" id="PS50931"/>
    </source>
</evidence>
<dbReference type="Proteomes" id="UP000293912">
    <property type="component" value="Chromosome"/>
</dbReference>
<dbReference type="PROSITE" id="PS50931">
    <property type="entry name" value="HTH_LYSR"/>
    <property type="match status" value="1"/>
</dbReference>
<dbReference type="Pfam" id="PF03466">
    <property type="entry name" value="LysR_substrate"/>
    <property type="match status" value="1"/>
</dbReference>
<gene>
    <name evidence="6" type="primary">leuO2</name>
    <name evidence="6" type="ORF">HPF_16800</name>
</gene>
<comment type="similarity">
    <text evidence="1">Belongs to the LysR transcriptional regulatory family.</text>
</comment>
<name>A0A4P6X6L2_HYDPS</name>
<evidence type="ECO:0000256" key="1">
    <source>
        <dbReference type="ARBA" id="ARBA00009437"/>
    </source>
</evidence>
<dbReference type="SUPFAM" id="SSF53850">
    <property type="entry name" value="Periplasmic binding protein-like II"/>
    <property type="match status" value="1"/>
</dbReference>
<protein>
    <submittedName>
        <fullName evidence="6">HTH-type transcriptional regulator LeuO</fullName>
    </submittedName>
</protein>
<sequence length="314" mass="34703">MNPDIPLIDLRLLRLLDTLHSTRSVTRTAELLGQSQPTISIGLGRLREQLGDPLFVRTPQGMQPTPRTEALIGTVREVLDGLRRLSEAQAGFDPATARRSFRIFMTDASHITLLPRLFTHVRALAPQVQLEAAALHPGIAQALESGEADLALGLIPRLDAGFFQQALFIQDWVCLANARHPRLQGRLTLAQYRREAHVGIVSGTGQLLLEKAMAERGVERQISLKLPGFLGLSAILSTTDLLATLPRHIGETLARSAGLQVLPCPVPIPTFVVKQHWHARFQHDPANRWLRGVCAELFMDTTRVMSAHDTEVPR</sequence>
<dbReference type="GO" id="GO:0003677">
    <property type="term" value="F:DNA binding"/>
    <property type="evidence" value="ECO:0007669"/>
    <property type="project" value="UniProtKB-KW"/>
</dbReference>
<keyword evidence="3" id="KW-0238">DNA-binding</keyword>
<dbReference type="PRINTS" id="PR00039">
    <property type="entry name" value="HTHLYSR"/>
</dbReference>
<dbReference type="InterPro" id="IPR036388">
    <property type="entry name" value="WH-like_DNA-bd_sf"/>
</dbReference>
<dbReference type="AlphaFoldDB" id="A0A4P6X6L2"/>
<dbReference type="Pfam" id="PF00126">
    <property type="entry name" value="HTH_1"/>
    <property type="match status" value="1"/>
</dbReference>
<dbReference type="PANTHER" id="PTHR30118:SF15">
    <property type="entry name" value="TRANSCRIPTIONAL REGULATORY PROTEIN"/>
    <property type="match status" value="1"/>
</dbReference>
<dbReference type="CDD" id="cd08459">
    <property type="entry name" value="PBP2_DntR_NahR_LinR_like"/>
    <property type="match status" value="1"/>
</dbReference>
<dbReference type="RefSeq" id="WP_133157270.1">
    <property type="nucleotide sequence ID" value="NZ_CP037867.1"/>
</dbReference>
<proteinExistence type="inferred from homology"/>
<dbReference type="InterPro" id="IPR000847">
    <property type="entry name" value="LysR_HTH_N"/>
</dbReference>
<keyword evidence="4" id="KW-0804">Transcription</keyword>